<feature type="domain" description="DUF6314" evidence="1">
    <location>
        <begin position="7"/>
        <end position="133"/>
    </location>
</feature>
<comment type="caution">
    <text evidence="2">The sequence shown here is derived from an EMBL/GenBank/DDBJ whole genome shotgun (WGS) entry which is preliminary data.</text>
</comment>
<sequence length="134" mass="15412">MIRLCDFVGDWRLTRRISHSDGSVARFEGRAVFAPDPAGLRYHESGDLVLPGGQRMTGERSYLWREAGAQIAVAFADGRPFHAFDPADPRAHHSCAPDSYDVRYAFCDWPRWHCVWRVTGPRKDYVMESHYTRL</sequence>
<gene>
    <name evidence="2" type="ORF">DT23_03505</name>
</gene>
<proteinExistence type="predicted"/>
<organism evidence="2 3">
    <name type="scientific">Thioclava indica</name>
    <dbReference type="NCBI Taxonomy" id="1353528"/>
    <lineage>
        <taxon>Bacteria</taxon>
        <taxon>Pseudomonadati</taxon>
        <taxon>Pseudomonadota</taxon>
        <taxon>Alphaproteobacteria</taxon>
        <taxon>Rhodobacterales</taxon>
        <taxon>Paracoccaceae</taxon>
        <taxon>Thioclava</taxon>
    </lineage>
</organism>
<accession>A0A074JVS5</accession>
<evidence type="ECO:0000313" key="3">
    <source>
        <dbReference type="Proteomes" id="UP000027471"/>
    </source>
</evidence>
<evidence type="ECO:0000259" key="1">
    <source>
        <dbReference type="Pfam" id="PF19834"/>
    </source>
</evidence>
<protein>
    <recommendedName>
        <fullName evidence="1">DUF6314 domain-containing protein</fullName>
    </recommendedName>
</protein>
<name>A0A074JVS5_9RHOB</name>
<dbReference type="AlphaFoldDB" id="A0A074JVS5"/>
<dbReference type="OrthoDB" id="7351979at2"/>
<dbReference type="Proteomes" id="UP000027471">
    <property type="component" value="Unassembled WGS sequence"/>
</dbReference>
<dbReference type="RefSeq" id="WP_038129860.1">
    <property type="nucleotide sequence ID" value="NZ_AUNB01000018.1"/>
</dbReference>
<dbReference type="Pfam" id="PF19834">
    <property type="entry name" value="DUF6314"/>
    <property type="match status" value="1"/>
</dbReference>
<dbReference type="STRING" id="1353528.DT23_03505"/>
<dbReference type="EMBL" id="AUNB01000018">
    <property type="protein sequence ID" value="KEO60569.1"/>
    <property type="molecule type" value="Genomic_DNA"/>
</dbReference>
<dbReference type="InterPro" id="IPR045632">
    <property type="entry name" value="DUF6314"/>
</dbReference>
<evidence type="ECO:0000313" key="2">
    <source>
        <dbReference type="EMBL" id="KEO60569.1"/>
    </source>
</evidence>
<reference evidence="2 3" key="1">
    <citation type="journal article" date="2015" name="Antonie Van Leeuwenhoek">
        <title>Thioclava indica sp. nov., isolated from surface seawater of the Indian Ocean.</title>
        <authorList>
            <person name="Liu Y."/>
            <person name="Lai Q."/>
            <person name="Du J."/>
            <person name="Xu H."/>
            <person name="Jiang L."/>
            <person name="Shao Z."/>
        </authorList>
    </citation>
    <scope>NUCLEOTIDE SEQUENCE [LARGE SCALE GENOMIC DNA]</scope>
    <source>
        <strain evidence="2 3">DT23-4</strain>
    </source>
</reference>
<dbReference type="eggNOG" id="ENOG5032RWA">
    <property type="taxonomic scope" value="Bacteria"/>
</dbReference>
<keyword evidence="3" id="KW-1185">Reference proteome</keyword>